<dbReference type="NCBIfam" id="TIGR01622">
    <property type="entry name" value="SF-CC1"/>
    <property type="match status" value="1"/>
</dbReference>
<dbReference type="FunFam" id="3.30.70.330:FF:000135">
    <property type="entry name" value="RNA-binding protein 39 isoform X2"/>
    <property type="match status" value="1"/>
</dbReference>
<accession>A0A2H1WHL4</accession>
<evidence type="ECO:0000313" key="7">
    <source>
        <dbReference type="EMBL" id="SOQ52382.1"/>
    </source>
</evidence>
<reference evidence="7" key="1">
    <citation type="submission" date="2016-07" db="EMBL/GenBank/DDBJ databases">
        <authorList>
            <person name="Bretaudeau A."/>
        </authorList>
    </citation>
    <scope>NUCLEOTIDE SEQUENCE</scope>
    <source>
        <strain evidence="7">Rice</strain>
        <tissue evidence="7">Whole body</tissue>
    </source>
</reference>
<evidence type="ECO:0000313" key="8">
    <source>
        <dbReference type="Proteomes" id="UP000829999"/>
    </source>
</evidence>
<dbReference type="Proteomes" id="UP000829999">
    <property type="component" value="Chromosome 1"/>
</dbReference>
<dbReference type="FunFam" id="3.30.70.330:FF:000090">
    <property type="entry name" value="RNA-binding protein 39 isoform X1"/>
    <property type="match status" value="1"/>
</dbReference>
<evidence type="ECO:0000256" key="2">
    <source>
        <dbReference type="ARBA" id="ARBA00022737"/>
    </source>
</evidence>
<dbReference type="InterPro" id="IPR012677">
    <property type="entry name" value="Nucleotide-bd_a/b_plait_sf"/>
</dbReference>
<evidence type="ECO:0000256" key="4">
    <source>
        <dbReference type="PROSITE-ProRule" id="PRU00176"/>
    </source>
</evidence>
<dbReference type="RefSeq" id="XP_050550560.1">
    <property type="nucleotide sequence ID" value="XM_050694603.1"/>
</dbReference>
<dbReference type="CDD" id="cd12285">
    <property type="entry name" value="RRM3_RBM39_like"/>
    <property type="match status" value="1"/>
</dbReference>
<organism evidence="7">
    <name type="scientific">Spodoptera frugiperda</name>
    <name type="common">Fall armyworm</name>
    <dbReference type="NCBI Taxonomy" id="7108"/>
    <lineage>
        <taxon>Eukaryota</taxon>
        <taxon>Metazoa</taxon>
        <taxon>Ecdysozoa</taxon>
        <taxon>Arthropoda</taxon>
        <taxon>Hexapoda</taxon>
        <taxon>Insecta</taxon>
        <taxon>Pterygota</taxon>
        <taxon>Neoptera</taxon>
        <taxon>Endopterygota</taxon>
        <taxon>Lepidoptera</taxon>
        <taxon>Glossata</taxon>
        <taxon>Ditrysia</taxon>
        <taxon>Noctuoidea</taxon>
        <taxon>Noctuidae</taxon>
        <taxon>Amphipyrinae</taxon>
        <taxon>Spodoptera</taxon>
    </lineage>
</organism>
<evidence type="ECO:0000256" key="5">
    <source>
        <dbReference type="SAM" id="MobiDB-lite"/>
    </source>
</evidence>
<dbReference type="OrthoDB" id="8123449at2759"/>
<sequence>MAEDLDVEAMLEAPYNNKSDNTSSSKHRSDKYSDKHKDRDRDGSRRRSRSRDRRKSKERDARRSKDRDDKRDKDRERDKDRKDRDRDRERDRDRDRERDRGDRGERDRDRGDRDRDRERDRGDRDRERDRERERDRDKDKDRDRTHRDKERDKDKERERDRDKRRSRDKERSRERDRSSRDRTSNSKREKTIERDPSKEYRSKSRGLEPKLDDLPPEERDLRTVFCMQLSQRIRAKDLEEFFSSVGKVRDVRLITCNKTRRFKGIAYIEFKDAESVPLALGLTGQKLLGVPIIVQHTQAEKNRVGNTLPNLAPKTSNGPTRLYVGSLHFNITEDMLRGIFEPFGKIDHIQLMTDPESGKSKGYGFLTFHHAADAKKAMEQLNGFELAGRPMKVGNVTERTDGGSSTRFDADELDRAGIDLGATGRLQLMFKLAEGTGLQIPPAAASVLMGAGSALVTPQPQVAPPIATQCFMLNNMFDPASETNPNWDIEIRDDVISECNKHGGVLHVYVDKASPQGNVYCKCPTIATAVASVNTLHGRWFAGRVITAAYVPLVNYHSLFPDAMTALTLLLPSRQR</sequence>
<proteinExistence type="predicted"/>
<dbReference type="SUPFAM" id="SSF54928">
    <property type="entry name" value="RNA-binding domain, RBD"/>
    <property type="match status" value="2"/>
</dbReference>
<feature type="domain" description="RRM" evidence="6">
    <location>
        <begin position="320"/>
        <end position="398"/>
    </location>
</feature>
<dbReference type="GO" id="GO:0003723">
    <property type="term" value="F:RNA binding"/>
    <property type="evidence" value="ECO:0007669"/>
    <property type="project" value="UniProtKB-UniRule"/>
</dbReference>
<dbReference type="InterPro" id="IPR035979">
    <property type="entry name" value="RBD_domain_sf"/>
</dbReference>
<reference evidence="9 10" key="2">
    <citation type="submission" date="2025-04" db="UniProtKB">
        <authorList>
            <consortium name="RefSeq"/>
        </authorList>
    </citation>
    <scope>IDENTIFICATION</scope>
    <source>
        <tissue evidence="9 10">Whole larval tissue</tissue>
    </source>
</reference>
<keyword evidence="8" id="KW-1185">Reference proteome</keyword>
<dbReference type="Pfam" id="PF00076">
    <property type="entry name" value="RRM_1"/>
    <property type="match status" value="2"/>
</dbReference>
<dbReference type="PROSITE" id="PS50102">
    <property type="entry name" value="RRM"/>
    <property type="match status" value="2"/>
</dbReference>
<dbReference type="PANTHER" id="PTHR48036">
    <property type="entry name" value="SPLICING FACTOR (PAD-1), PUTATIVE (AFU_ORTHOLOGUE AFUA_1G15810)-RELATED"/>
    <property type="match status" value="1"/>
</dbReference>
<dbReference type="CDD" id="cd12284">
    <property type="entry name" value="RRM2_RBM23_RBM39"/>
    <property type="match status" value="1"/>
</dbReference>
<feature type="domain" description="RRM" evidence="6">
    <location>
        <begin position="222"/>
        <end position="299"/>
    </location>
</feature>
<evidence type="ECO:0000313" key="10">
    <source>
        <dbReference type="RefSeq" id="XP_050550569.1"/>
    </source>
</evidence>
<evidence type="ECO:0000256" key="3">
    <source>
        <dbReference type="ARBA" id="ARBA00022884"/>
    </source>
</evidence>
<gene>
    <name evidence="9 10" type="primary">LOC126910824</name>
    <name evidence="7" type="ORF">SFRICE_006071</name>
</gene>
<feature type="region of interest" description="Disordered" evidence="5">
    <location>
        <begin position="1"/>
        <end position="215"/>
    </location>
</feature>
<evidence type="ECO:0000256" key="1">
    <source>
        <dbReference type="ARBA" id="ARBA00022553"/>
    </source>
</evidence>
<dbReference type="FunFam" id="3.30.70.330:FF:000080">
    <property type="entry name" value="RNA-binding protein 39 isoform X1"/>
    <property type="match status" value="1"/>
</dbReference>
<dbReference type="InterPro" id="IPR006509">
    <property type="entry name" value="RBM39_SF"/>
</dbReference>
<dbReference type="InterPro" id="IPR000504">
    <property type="entry name" value="RRM_dom"/>
</dbReference>
<keyword evidence="2" id="KW-0677">Repeat</keyword>
<dbReference type="GO" id="GO:0006397">
    <property type="term" value="P:mRNA processing"/>
    <property type="evidence" value="ECO:0007669"/>
    <property type="project" value="InterPro"/>
</dbReference>
<dbReference type="CDD" id="cd12283">
    <property type="entry name" value="RRM1_RBM39_like"/>
    <property type="match status" value="1"/>
</dbReference>
<protein>
    <submittedName>
        <fullName evidence="9 10">RNA-binding protein 39</fullName>
    </submittedName>
    <submittedName>
        <fullName evidence="7">SFRICE_006071</fullName>
    </submittedName>
</protein>
<dbReference type="Pfam" id="PF15519">
    <property type="entry name" value="RBM39linker"/>
    <property type="match status" value="1"/>
</dbReference>
<dbReference type="SMART" id="SM00360">
    <property type="entry name" value="RRM"/>
    <property type="match status" value="3"/>
</dbReference>
<dbReference type="Gene3D" id="3.30.70.330">
    <property type="match status" value="3"/>
</dbReference>
<dbReference type="InterPro" id="IPR029123">
    <property type="entry name" value="RBM39_linker"/>
</dbReference>
<evidence type="ECO:0000259" key="6">
    <source>
        <dbReference type="PROSITE" id="PS50102"/>
    </source>
</evidence>
<name>A0A2H1WHL4_SPOFR</name>
<dbReference type="GeneID" id="126910824"/>
<dbReference type="AlphaFoldDB" id="A0A2H1WHL4"/>
<dbReference type="CTD" id="33989"/>
<feature type="compositionally biased region" description="Basic and acidic residues" evidence="5">
    <location>
        <begin position="30"/>
        <end position="45"/>
    </location>
</feature>
<dbReference type="GO" id="GO:0005634">
    <property type="term" value="C:nucleus"/>
    <property type="evidence" value="ECO:0007669"/>
    <property type="project" value="InterPro"/>
</dbReference>
<keyword evidence="3 4" id="KW-0694">RNA-binding</keyword>
<keyword evidence="1" id="KW-0597">Phosphoprotein</keyword>
<dbReference type="EMBL" id="ODYU01008632">
    <property type="protein sequence ID" value="SOQ52382.1"/>
    <property type="molecule type" value="Genomic_DNA"/>
</dbReference>
<feature type="compositionally biased region" description="Basic and acidic residues" evidence="5">
    <location>
        <begin position="55"/>
        <end position="215"/>
    </location>
</feature>
<dbReference type="RefSeq" id="XP_050550569.1">
    <property type="nucleotide sequence ID" value="XM_050694612.1"/>
</dbReference>
<evidence type="ECO:0000313" key="9">
    <source>
        <dbReference type="RefSeq" id="XP_050550560.1"/>
    </source>
</evidence>